<dbReference type="Pfam" id="PF00440">
    <property type="entry name" value="TetR_N"/>
    <property type="match status" value="1"/>
</dbReference>
<evidence type="ECO:0000313" key="5">
    <source>
        <dbReference type="Proteomes" id="UP000636458"/>
    </source>
</evidence>
<keyword evidence="1 2" id="KW-0238">DNA-binding</keyword>
<dbReference type="SUPFAM" id="SSF46689">
    <property type="entry name" value="Homeodomain-like"/>
    <property type="match status" value="1"/>
</dbReference>
<evidence type="ECO:0000256" key="2">
    <source>
        <dbReference type="PROSITE-ProRule" id="PRU00335"/>
    </source>
</evidence>
<dbReference type="InterPro" id="IPR001647">
    <property type="entry name" value="HTH_TetR"/>
</dbReference>
<feature type="DNA-binding region" description="H-T-H motif" evidence="2">
    <location>
        <begin position="34"/>
        <end position="53"/>
    </location>
</feature>
<proteinExistence type="predicted"/>
<sequence>MTATEPRTRRRPALERVIHTSDRLFYERGIHATGVDQIVAEADVSKATLYAHFATKDDLIVHYLRGRSTRWREYLSTELDRRGGTPRQLIGIVFDVLGEWFIEDGFRGCPFINAEAECDQSLAVHDVTTDHRTWIHGLFAGLARAAGSGNPDSLAYQLTLLYDGAMTSSHSEPHIDWATEAKTAALMLTDNATRSVVVNRSGLSS</sequence>
<dbReference type="PRINTS" id="PR00455">
    <property type="entry name" value="HTHTETR"/>
</dbReference>
<name>A0A934SLR7_9MICO</name>
<dbReference type="GO" id="GO:0000976">
    <property type="term" value="F:transcription cis-regulatory region binding"/>
    <property type="evidence" value="ECO:0007669"/>
    <property type="project" value="TreeGrafter"/>
</dbReference>
<dbReference type="PROSITE" id="PS50977">
    <property type="entry name" value="HTH_TETR_2"/>
    <property type="match status" value="1"/>
</dbReference>
<dbReference type="EMBL" id="JAEPES010000003">
    <property type="protein sequence ID" value="MBK4347696.1"/>
    <property type="molecule type" value="Genomic_DNA"/>
</dbReference>
<dbReference type="GO" id="GO:0003700">
    <property type="term" value="F:DNA-binding transcription factor activity"/>
    <property type="evidence" value="ECO:0007669"/>
    <property type="project" value="TreeGrafter"/>
</dbReference>
<dbReference type="InterPro" id="IPR009057">
    <property type="entry name" value="Homeodomain-like_sf"/>
</dbReference>
<accession>A0A934SLR7</accession>
<dbReference type="Proteomes" id="UP000636458">
    <property type="component" value="Unassembled WGS sequence"/>
</dbReference>
<dbReference type="PANTHER" id="PTHR30055:SF200">
    <property type="entry name" value="HTH-TYPE TRANSCRIPTIONAL REPRESSOR BDCR"/>
    <property type="match status" value="1"/>
</dbReference>
<keyword evidence="5" id="KW-1185">Reference proteome</keyword>
<reference evidence="4" key="1">
    <citation type="submission" date="2021-01" db="EMBL/GenBank/DDBJ databases">
        <title>Lacisediminihabitans sp. nov. strain G11-30, isolated from Antarctic Soil.</title>
        <authorList>
            <person name="Li J."/>
        </authorList>
    </citation>
    <scope>NUCLEOTIDE SEQUENCE</scope>
    <source>
        <strain evidence="4">G11-30</strain>
    </source>
</reference>
<evidence type="ECO:0000256" key="1">
    <source>
        <dbReference type="ARBA" id="ARBA00023125"/>
    </source>
</evidence>
<evidence type="ECO:0000313" key="4">
    <source>
        <dbReference type="EMBL" id="MBK4347696.1"/>
    </source>
</evidence>
<comment type="caution">
    <text evidence="4">The sequence shown here is derived from an EMBL/GenBank/DDBJ whole genome shotgun (WGS) entry which is preliminary data.</text>
</comment>
<evidence type="ECO:0000259" key="3">
    <source>
        <dbReference type="PROSITE" id="PS50977"/>
    </source>
</evidence>
<dbReference type="AlphaFoldDB" id="A0A934SLR7"/>
<organism evidence="4 5">
    <name type="scientific">Lacisediminihabitans changchengi</name>
    <dbReference type="NCBI Taxonomy" id="2787634"/>
    <lineage>
        <taxon>Bacteria</taxon>
        <taxon>Bacillati</taxon>
        <taxon>Actinomycetota</taxon>
        <taxon>Actinomycetes</taxon>
        <taxon>Micrococcales</taxon>
        <taxon>Microbacteriaceae</taxon>
        <taxon>Lacisediminihabitans</taxon>
    </lineage>
</organism>
<feature type="domain" description="HTH tetR-type" evidence="3">
    <location>
        <begin position="11"/>
        <end position="71"/>
    </location>
</feature>
<gene>
    <name evidence="4" type="ORF">IV501_08630</name>
</gene>
<dbReference type="InterPro" id="IPR036271">
    <property type="entry name" value="Tet_transcr_reg_TetR-rel_C_sf"/>
</dbReference>
<dbReference type="PANTHER" id="PTHR30055">
    <property type="entry name" value="HTH-TYPE TRANSCRIPTIONAL REGULATOR RUTR"/>
    <property type="match status" value="1"/>
</dbReference>
<dbReference type="RefSeq" id="WP_200556286.1">
    <property type="nucleotide sequence ID" value="NZ_JAEPES010000003.1"/>
</dbReference>
<protein>
    <submittedName>
        <fullName evidence="4">TetR/AcrR family transcriptional regulator</fullName>
    </submittedName>
</protein>
<dbReference type="InterPro" id="IPR050109">
    <property type="entry name" value="HTH-type_TetR-like_transc_reg"/>
</dbReference>
<dbReference type="SUPFAM" id="SSF48498">
    <property type="entry name" value="Tetracyclin repressor-like, C-terminal domain"/>
    <property type="match status" value="1"/>
</dbReference>
<dbReference type="Gene3D" id="1.10.357.10">
    <property type="entry name" value="Tetracycline Repressor, domain 2"/>
    <property type="match status" value="1"/>
</dbReference>